<reference evidence="6 7" key="1">
    <citation type="journal article" date="2018" name="Genome Biol. Evol.">
        <title>Multiple Roots of Fruiting Body Formation in Amoebozoa.</title>
        <authorList>
            <person name="Hillmann F."/>
            <person name="Forbes G."/>
            <person name="Novohradska S."/>
            <person name="Ferling I."/>
            <person name="Riege K."/>
            <person name="Groth M."/>
            <person name="Westermann M."/>
            <person name="Marz M."/>
            <person name="Spaller T."/>
            <person name="Winckler T."/>
            <person name="Schaap P."/>
            <person name="Glockner G."/>
        </authorList>
    </citation>
    <scope>NUCLEOTIDE SEQUENCE [LARGE SCALE GENOMIC DNA]</scope>
    <source>
        <strain evidence="6 7">Jena</strain>
    </source>
</reference>
<dbReference type="InterPro" id="IPR050224">
    <property type="entry name" value="TALE_homeobox"/>
</dbReference>
<sequence length="205" mass="23037">MSTTEQEYSNILSNLILVIQTEYACQMTGLPNHSGSILSRSESHNTQGLLLNASIERVQQLQHAFRVDGNSETLEFLYLYLETLRNCRLELEKLEGATDAFCTSYLDALKPGTSPPNWNDSQEPGKGLNSAISNGSKRKNDTNIDVDLDVDAKKFNPYPTEEEKAVLSSQISNWFINARRRILQPMLDTVKHTTGEGDVVKREKN</sequence>
<dbReference type="InterPro" id="IPR001356">
    <property type="entry name" value="HD"/>
</dbReference>
<proteinExistence type="predicted"/>
<dbReference type="EMBL" id="MDYQ01000154">
    <property type="protein sequence ID" value="PRP80291.1"/>
    <property type="molecule type" value="Genomic_DNA"/>
</dbReference>
<keyword evidence="7" id="KW-1185">Reference proteome</keyword>
<evidence type="ECO:0000256" key="4">
    <source>
        <dbReference type="SAM" id="MobiDB-lite"/>
    </source>
</evidence>
<dbReference type="AlphaFoldDB" id="A0A2P6N8M6"/>
<dbReference type="GO" id="GO:0006355">
    <property type="term" value="P:regulation of DNA-templated transcription"/>
    <property type="evidence" value="ECO:0007669"/>
    <property type="project" value="InterPro"/>
</dbReference>
<dbReference type="STRING" id="1890364.A0A2P6N8M6"/>
<dbReference type="Gene3D" id="1.10.10.60">
    <property type="entry name" value="Homeodomain-like"/>
    <property type="match status" value="1"/>
</dbReference>
<keyword evidence="1 6" id="KW-0238">DNA-binding</keyword>
<evidence type="ECO:0000259" key="5">
    <source>
        <dbReference type="Pfam" id="PF05920"/>
    </source>
</evidence>
<dbReference type="Proteomes" id="UP000241769">
    <property type="component" value="Unassembled WGS sequence"/>
</dbReference>
<dbReference type="OrthoDB" id="10056939at2759"/>
<evidence type="ECO:0000256" key="2">
    <source>
        <dbReference type="ARBA" id="ARBA00023155"/>
    </source>
</evidence>
<protein>
    <submittedName>
        <fullName evidence="6">Homeobox protein Meis1</fullName>
    </submittedName>
</protein>
<comment type="caution">
    <text evidence="6">The sequence shown here is derived from an EMBL/GenBank/DDBJ whole genome shotgun (WGS) entry which is preliminary data.</text>
</comment>
<name>A0A2P6N8M6_9EUKA</name>
<accession>A0A2P6N8M6</accession>
<feature type="region of interest" description="Disordered" evidence="4">
    <location>
        <begin position="113"/>
        <end position="140"/>
    </location>
</feature>
<feature type="domain" description="KN homeodomain" evidence="5">
    <location>
        <begin position="156"/>
        <end position="181"/>
    </location>
</feature>
<keyword evidence="2 6" id="KW-0371">Homeobox</keyword>
<evidence type="ECO:0000313" key="6">
    <source>
        <dbReference type="EMBL" id="PRP80291.1"/>
    </source>
</evidence>
<dbReference type="GO" id="GO:0003677">
    <property type="term" value="F:DNA binding"/>
    <property type="evidence" value="ECO:0007669"/>
    <property type="project" value="UniProtKB-KW"/>
</dbReference>
<dbReference type="InParanoid" id="A0A2P6N8M6"/>
<evidence type="ECO:0000256" key="3">
    <source>
        <dbReference type="ARBA" id="ARBA00023242"/>
    </source>
</evidence>
<organism evidence="6 7">
    <name type="scientific">Planoprotostelium fungivorum</name>
    <dbReference type="NCBI Taxonomy" id="1890364"/>
    <lineage>
        <taxon>Eukaryota</taxon>
        <taxon>Amoebozoa</taxon>
        <taxon>Evosea</taxon>
        <taxon>Variosea</taxon>
        <taxon>Cavosteliida</taxon>
        <taxon>Cavosteliaceae</taxon>
        <taxon>Planoprotostelium</taxon>
    </lineage>
</organism>
<evidence type="ECO:0000313" key="7">
    <source>
        <dbReference type="Proteomes" id="UP000241769"/>
    </source>
</evidence>
<dbReference type="Pfam" id="PF05920">
    <property type="entry name" value="Homeobox_KN"/>
    <property type="match status" value="1"/>
</dbReference>
<keyword evidence="3" id="KW-0539">Nucleus</keyword>
<gene>
    <name evidence="6" type="ORF">PROFUN_11769</name>
</gene>
<dbReference type="InterPro" id="IPR008422">
    <property type="entry name" value="KN_HD"/>
</dbReference>
<dbReference type="SUPFAM" id="SSF46689">
    <property type="entry name" value="Homeodomain-like"/>
    <property type="match status" value="1"/>
</dbReference>
<dbReference type="CDD" id="cd00086">
    <property type="entry name" value="homeodomain"/>
    <property type="match status" value="1"/>
</dbReference>
<dbReference type="PANTHER" id="PTHR11850">
    <property type="entry name" value="HOMEOBOX PROTEIN TRANSCRIPTION FACTORS"/>
    <property type="match status" value="1"/>
</dbReference>
<evidence type="ECO:0000256" key="1">
    <source>
        <dbReference type="ARBA" id="ARBA00023125"/>
    </source>
</evidence>
<dbReference type="InterPro" id="IPR009057">
    <property type="entry name" value="Homeodomain-like_sf"/>
</dbReference>